<feature type="region of interest" description="Disordered" evidence="1">
    <location>
        <begin position="517"/>
        <end position="536"/>
    </location>
</feature>
<dbReference type="Proteomes" id="UP000029665">
    <property type="component" value="Unassembled WGS sequence"/>
</dbReference>
<feature type="compositionally biased region" description="Acidic residues" evidence="1">
    <location>
        <begin position="29"/>
        <end position="45"/>
    </location>
</feature>
<dbReference type="EMBL" id="CCBP010000003">
    <property type="protein sequence ID" value="CDO68109.1"/>
    <property type="molecule type" value="Genomic_DNA"/>
</dbReference>
<dbReference type="STRING" id="5643.A0A060S744"/>
<feature type="compositionally biased region" description="Polar residues" evidence="1">
    <location>
        <begin position="185"/>
        <end position="196"/>
    </location>
</feature>
<feature type="region of interest" description="Disordered" evidence="1">
    <location>
        <begin position="185"/>
        <end position="232"/>
    </location>
</feature>
<dbReference type="HOGENOM" id="CLU_508190_0_0_1"/>
<dbReference type="OrthoDB" id="2794493at2759"/>
<gene>
    <name evidence="2" type="ORF">BN946_scf185044.g17</name>
</gene>
<name>A0A060S744_PYCCI</name>
<evidence type="ECO:0000256" key="1">
    <source>
        <dbReference type="SAM" id="MobiDB-lite"/>
    </source>
</evidence>
<organism evidence="2 3">
    <name type="scientific">Pycnoporus cinnabarinus</name>
    <name type="common">Cinnabar-red polypore</name>
    <name type="synonym">Trametes cinnabarina</name>
    <dbReference type="NCBI Taxonomy" id="5643"/>
    <lineage>
        <taxon>Eukaryota</taxon>
        <taxon>Fungi</taxon>
        <taxon>Dikarya</taxon>
        <taxon>Basidiomycota</taxon>
        <taxon>Agaricomycotina</taxon>
        <taxon>Agaricomycetes</taxon>
        <taxon>Polyporales</taxon>
        <taxon>Polyporaceae</taxon>
        <taxon>Trametes</taxon>
    </lineage>
</organism>
<comment type="caution">
    <text evidence="2">The sequence shown here is derived from an EMBL/GenBank/DDBJ whole genome shotgun (WGS) entry which is preliminary data.</text>
</comment>
<evidence type="ECO:0000313" key="3">
    <source>
        <dbReference type="Proteomes" id="UP000029665"/>
    </source>
</evidence>
<protein>
    <submittedName>
        <fullName evidence="2">Uncharacterized protein</fullName>
    </submittedName>
</protein>
<reference evidence="2" key="1">
    <citation type="submission" date="2014-01" db="EMBL/GenBank/DDBJ databases">
        <title>The genome of the white-rot fungus Pycnoporus cinnabarinus: a basidiomycete model with a versatile arsenal for lignocellulosic biomass breakdown.</title>
        <authorList>
            <person name="Levasseur A."/>
            <person name="Lomascolo A."/>
            <person name="Ruiz-Duenas F.J."/>
            <person name="Uzan E."/>
            <person name="Piumi F."/>
            <person name="Kues U."/>
            <person name="Ram A.F.J."/>
            <person name="Murat C."/>
            <person name="Haon M."/>
            <person name="Benoit I."/>
            <person name="Arfi Y."/>
            <person name="Chevret D."/>
            <person name="Drula E."/>
            <person name="Kwon M.J."/>
            <person name="Gouret P."/>
            <person name="Lesage-Meessen L."/>
            <person name="Lombard V."/>
            <person name="Mariette J."/>
            <person name="Noirot C."/>
            <person name="Park J."/>
            <person name="Patyshakuliyeva A."/>
            <person name="Wieneger R.A.B."/>
            <person name="Wosten H.A.B."/>
            <person name="Martin F."/>
            <person name="Coutinho P.M."/>
            <person name="de Vries R."/>
            <person name="Martinez A.T."/>
            <person name="Klopp C."/>
            <person name="Pontarotti P."/>
            <person name="Henrissat B."/>
            <person name="Record E."/>
        </authorList>
    </citation>
    <scope>NUCLEOTIDE SEQUENCE [LARGE SCALE GENOMIC DNA]</scope>
    <source>
        <strain evidence="2">BRFM137</strain>
    </source>
</reference>
<sequence length="536" mass="60819">MRQAKEDFRAAQAHQAEEAHQEETHRAEDELEEELTLQQLEDDDLVPIGPPELECPLPFPIPSSGEPSSPIVMRQPNLSTETPSEDEPMLDVRGHTLQQSIDQLDSASSSETFHYRVPSPKFAPTSTPSPLKDASAQCIALILQQNDKLTQLMQAVVEENRLLRLSFTDQLSAITQGLEQLKSQNTATRVSGSVRTGLSHEENGDGDGTGDGHQRANADTTGEGDEEDSDQAKHALKACVRKHLFNLCDVTTMQELVKKNPPITDEEMNSFLEGDEDLLSCSMQHFRIDYIRPWKDNEFNKLAKSIFVKSLITMYKGGEYHDLTIPEQLLTEPVIGVVLDNHMDYRRKLYRQHQDPPSQDDLDRVKKKKAISARRAMLRDSRVSVIVEFKLKQHKRLFSMLRPVHMSGDETDGPKKTHPPTFRIVEARWQSLALKLFLRGLDGLYREMWAKPVGERATCGNPPRLRVLRPGGRIEEGIAPIGLWRNCYDRDWLKSLRPHVRESLNVIDEDYNFALPKPRDPMTSTRQSMPATPVSR</sequence>
<feature type="region of interest" description="Disordered" evidence="1">
    <location>
        <begin position="1"/>
        <end position="88"/>
    </location>
</feature>
<dbReference type="AlphaFoldDB" id="A0A060S744"/>
<feature type="compositionally biased region" description="Basic and acidic residues" evidence="1">
    <location>
        <begin position="1"/>
        <end position="28"/>
    </location>
</feature>
<proteinExistence type="predicted"/>
<evidence type="ECO:0000313" key="2">
    <source>
        <dbReference type="EMBL" id="CDO68109.1"/>
    </source>
</evidence>
<keyword evidence="3" id="KW-1185">Reference proteome</keyword>
<feature type="compositionally biased region" description="Polar residues" evidence="1">
    <location>
        <begin position="522"/>
        <end position="536"/>
    </location>
</feature>
<accession>A0A060S744</accession>